<dbReference type="SMART" id="SM01236">
    <property type="entry name" value="Haem_oxygenase_2"/>
    <property type="match status" value="1"/>
</dbReference>
<sequence>MMRLPSSRGPVSEAVIAALTSGTLAEVVVRPSPDPLADEDIQLSLWLLYSLHYEGLDDVDPALEWDPELIRLRRSLEGLVLDALRTRTAEVVDQVADGEAALADRIFELCDSFPGPSVARFIQREATADQFAELLVHRSIYNLRETDPQMFAMPRLPGRAQVAMAELAYDEYGGGHPDRLHSLLYARAMEQCGLVSEPGGYVDSVPATTLAVVNVMHLFALRRELAPASAGHYGVFEATSSAPSKQLASGAERLGLPDAVRDYFEEHVEADAVHEQLVLRDICGALVDHDRANEPVVLFGAASCLVVEAAAGEVLLQAWQDGRSSLREATGERVAS</sequence>
<protein>
    <submittedName>
        <fullName evidence="1">Iron-containing redox enzyme family protein</fullName>
    </submittedName>
</protein>
<accession>A0A6G7YKL2</accession>
<name>A0A6G7YKL2_9ACTN</name>
<dbReference type="EMBL" id="CP049866">
    <property type="protein sequence ID" value="QIK77291.1"/>
    <property type="molecule type" value="Genomic_DNA"/>
</dbReference>
<keyword evidence="2" id="KW-1185">Reference proteome</keyword>
<evidence type="ECO:0000313" key="2">
    <source>
        <dbReference type="Proteomes" id="UP000502035"/>
    </source>
</evidence>
<dbReference type="SUPFAM" id="SSF48613">
    <property type="entry name" value="Heme oxygenase-like"/>
    <property type="match status" value="1"/>
</dbReference>
<dbReference type="Gene3D" id="1.20.910.10">
    <property type="entry name" value="Heme oxygenase-like"/>
    <property type="match status" value="1"/>
</dbReference>
<dbReference type="AlphaFoldDB" id="A0A6G7YKL2"/>
<gene>
    <name evidence="1" type="ORF">G7071_06490</name>
</gene>
<reference evidence="1 2" key="1">
    <citation type="submission" date="2020-03" db="EMBL/GenBank/DDBJ databases">
        <title>Nocardioides sp. nov., isolated from fish.</title>
        <authorList>
            <person name="Hyun D.-W."/>
            <person name="Bae J.-W."/>
        </authorList>
    </citation>
    <scope>NUCLEOTIDE SEQUENCE [LARGE SCALE GENOMIC DNA]</scope>
    <source>
        <strain evidence="1 2">HDW12A</strain>
    </source>
</reference>
<dbReference type="KEGG" id="npi:G7071_06490"/>
<evidence type="ECO:0000313" key="1">
    <source>
        <dbReference type="EMBL" id="QIK77291.1"/>
    </source>
</evidence>
<proteinExistence type="predicted"/>
<dbReference type="Proteomes" id="UP000502035">
    <property type="component" value="Chromosome"/>
</dbReference>
<organism evidence="1 2">
    <name type="scientific">Nocardioides piscis</name>
    <dbReference type="NCBI Taxonomy" id="2714938"/>
    <lineage>
        <taxon>Bacteria</taxon>
        <taxon>Bacillati</taxon>
        <taxon>Actinomycetota</taxon>
        <taxon>Actinomycetes</taxon>
        <taxon>Propionibacteriales</taxon>
        <taxon>Nocardioidaceae</taxon>
        <taxon>Nocardioides</taxon>
    </lineage>
</organism>
<dbReference type="Pfam" id="PF14518">
    <property type="entry name" value="Haem_oxygenas_2"/>
    <property type="match status" value="1"/>
</dbReference>
<dbReference type="InterPro" id="IPR016084">
    <property type="entry name" value="Haem_Oase-like_multi-hlx"/>
</dbReference>